<dbReference type="Pfam" id="PF01593">
    <property type="entry name" value="Amino_oxidase"/>
    <property type="match status" value="1"/>
</dbReference>
<organism evidence="11 12">
    <name type="scientific">Penicillium brasilianum</name>
    <dbReference type="NCBI Taxonomy" id="104259"/>
    <lineage>
        <taxon>Eukaryota</taxon>
        <taxon>Fungi</taxon>
        <taxon>Dikarya</taxon>
        <taxon>Ascomycota</taxon>
        <taxon>Pezizomycotina</taxon>
        <taxon>Eurotiomycetes</taxon>
        <taxon>Eurotiomycetidae</taxon>
        <taxon>Eurotiales</taxon>
        <taxon>Aspergillaceae</taxon>
        <taxon>Penicillium</taxon>
    </lineage>
</organism>
<evidence type="ECO:0000256" key="9">
    <source>
        <dbReference type="SAM" id="Phobius"/>
    </source>
</evidence>
<gene>
    <name evidence="11" type="primary">PDH1</name>
    <name evidence="11" type="ORF">PEBR_17712</name>
</gene>
<dbReference type="Proteomes" id="UP000190744">
    <property type="component" value="Unassembled WGS sequence"/>
</dbReference>
<evidence type="ECO:0000313" key="12">
    <source>
        <dbReference type="Proteomes" id="UP000190744"/>
    </source>
</evidence>
<dbReference type="EMBL" id="LJBN01000126">
    <property type="protein sequence ID" value="OOQ87295.1"/>
    <property type="molecule type" value="Genomic_DNA"/>
</dbReference>
<dbReference type="PANTHER" id="PTHR43734">
    <property type="entry name" value="PHYTOENE DESATURASE"/>
    <property type="match status" value="1"/>
</dbReference>
<accession>A0A1S9RP80</accession>
<evidence type="ECO:0000256" key="7">
    <source>
        <dbReference type="ARBA" id="ARBA00034551"/>
    </source>
</evidence>
<protein>
    <recommendedName>
        <fullName evidence="4">Phytoene desaturase</fullName>
    </recommendedName>
    <alternativeName>
        <fullName evidence="7">Phytoene desaturase (3,4-didehydrolycopene-forming)</fullName>
    </alternativeName>
</protein>
<comment type="similarity">
    <text evidence="3 8">Belongs to the carotenoid/retinoid oxidoreductase family.</text>
</comment>
<evidence type="ECO:0000256" key="5">
    <source>
        <dbReference type="ARBA" id="ARBA00022746"/>
    </source>
</evidence>
<dbReference type="GO" id="GO:0016117">
    <property type="term" value="P:carotenoid biosynthetic process"/>
    <property type="evidence" value="ECO:0007669"/>
    <property type="project" value="UniProtKB-KW"/>
</dbReference>
<dbReference type="InterPro" id="IPR002937">
    <property type="entry name" value="Amino_oxidase"/>
</dbReference>
<comment type="cofactor">
    <cofactor evidence="1">
        <name>NAD(+)</name>
        <dbReference type="ChEBI" id="CHEBI:57540"/>
    </cofactor>
</comment>
<evidence type="ECO:0000313" key="11">
    <source>
        <dbReference type="EMBL" id="OOQ87295.1"/>
    </source>
</evidence>
<dbReference type="GO" id="GO:0016166">
    <property type="term" value="F:phytoene dehydrogenase activity"/>
    <property type="evidence" value="ECO:0007669"/>
    <property type="project" value="UniProtKB-ARBA"/>
</dbReference>
<evidence type="ECO:0000256" key="6">
    <source>
        <dbReference type="ARBA" id="ARBA00023002"/>
    </source>
</evidence>
<keyword evidence="9" id="KW-1133">Transmembrane helix</keyword>
<name>A0A1S9RP80_PENBI</name>
<dbReference type="NCBIfam" id="TIGR02734">
    <property type="entry name" value="crtI_fam"/>
    <property type="match status" value="1"/>
</dbReference>
<keyword evidence="9" id="KW-0812">Transmembrane</keyword>
<sequence length="542" mass="60261">MAPPSAIVVGAGAGGIATAARLAKAGYKVTVVEKNEFLGGRCSLVHHEDYRFDQGPSLLLMPEVFHQTFHELGTTPEKENVRLLTCEPNYRIWFSDNDHLEMSTDISKMKPQIERLEGRGGLEGLFGFLRESGQHYDLSMEHVLCKDFPNIWAMLRPGLLFSLLSLHPFESMYGRVKRYFKSDKLRRAFTFASMYLGMNPFEAPGTYSLLQYTELAHGILYPEGGFVKVLEALARVGGRFGVTYRMGTAVTSIIQSPDGTARGVRLSSGEELIADTVIINADLVYAFNNLLPSTNYAQSLTKRPASCSSISFFWSFDRVIKELSVHNVFLAEEYKESFDSIFHHHQLPTEPSFYVNVPSRIDPTAAPNGKDAVVVLVPVGHIVDDPSNPQDWDALVNRAREAVLQTIESRTGARGIRESITRESVETPTSWKMKFNLDRGAILGLSHSFFNVLSFRPKIKHPTIADLYFVGASTHPGAGVPVALMSAKVASEIILGSSSKKGAGRYTWIVWWFVLPLVLAILSFFGYGSLDWTRILPLEAKI</sequence>
<comment type="caution">
    <text evidence="11">The sequence shown here is derived from an EMBL/GenBank/DDBJ whole genome shotgun (WGS) entry which is preliminary data.</text>
</comment>
<keyword evidence="9" id="KW-0472">Membrane</keyword>
<feature type="domain" description="Amine oxidase" evidence="10">
    <location>
        <begin position="14"/>
        <end position="495"/>
    </location>
</feature>
<keyword evidence="5 8" id="KW-0125">Carotenoid biosynthesis</keyword>
<dbReference type="InterPro" id="IPR036188">
    <property type="entry name" value="FAD/NAD-bd_sf"/>
</dbReference>
<dbReference type="PANTHER" id="PTHR43734:SF1">
    <property type="entry name" value="PHYTOENE DESATURASE"/>
    <property type="match status" value="1"/>
</dbReference>
<dbReference type="Gene3D" id="3.50.50.60">
    <property type="entry name" value="FAD/NAD(P)-binding domain"/>
    <property type="match status" value="2"/>
</dbReference>
<dbReference type="AlphaFoldDB" id="A0A1S9RP80"/>
<evidence type="ECO:0000256" key="2">
    <source>
        <dbReference type="ARBA" id="ARBA00004829"/>
    </source>
</evidence>
<evidence type="ECO:0000256" key="4">
    <source>
        <dbReference type="ARBA" id="ARBA00013293"/>
    </source>
</evidence>
<evidence type="ECO:0000256" key="1">
    <source>
        <dbReference type="ARBA" id="ARBA00001911"/>
    </source>
</evidence>
<comment type="pathway">
    <text evidence="2 8">Carotenoid biosynthesis.</text>
</comment>
<evidence type="ECO:0000256" key="8">
    <source>
        <dbReference type="RuleBase" id="RU362075"/>
    </source>
</evidence>
<dbReference type="SUPFAM" id="SSF51905">
    <property type="entry name" value="FAD/NAD(P)-binding domain"/>
    <property type="match status" value="1"/>
</dbReference>
<reference evidence="12" key="1">
    <citation type="submission" date="2015-09" db="EMBL/GenBank/DDBJ databases">
        <authorList>
            <person name="Fill T.P."/>
            <person name="Baretta J.F."/>
            <person name="de Almeida L.G."/>
            <person name="Rocha M."/>
            <person name="de Souza D.H."/>
            <person name="Malavazi I."/>
            <person name="Cerdeira L.T."/>
            <person name="Hong H."/>
            <person name="Samborskyy M."/>
            <person name="de Vasconcelos A.T."/>
            <person name="Leadlay P."/>
            <person name="Rodrigues-Filho E."/>
        </authorList>
    </citation>
    <scope>NUCLEOTIDE SEQUENCE [LARGE SCALE GENOMIC DNA]</scope>
    <source>
        <strain evidence="12">LaBioMMi 136</strain>
    </source>
</reference>
<proteinExistence type="inferred from homology"/>
<keyword evidence="6 8" id="KW-0560">Oxidoreductase</keyword>
<dbReference type="InterPro" id="IPR014105">
    <property type="entry name" value="Carotenoid/retinoid_OxRdtase"/>
</dbReference>
<feature type="transmembrane region" description="Helical" evidence="9">
    <location>
        <begin position="508"/>
        <end position="527"/>
    </location>
</feature>
<dbReference type="FunFam" id="3.50.50.60:FF:000171">
    <property type="entry name" value="zeta-carotene-forming phytoene desaturase"/>
    <property type="match status" value="1"/>
</dbReference>
<evidence type="ECO:0000256" key="3">
    <source>
        <dbReference type="ARBA" id="ARBA00006046"/>
    </source>
</evidence>
<evidence type="ECO:0000259" key="10">
    <source>
        <dbReference type="Pfam" id="PF01593"/>
    </source>
</evidence>